<name>A0ABN7EAN1_SPIIN</name>
<proteinExistence type="predicted"/>
<reference evidence="2" key="1">
    <citation type="journal article" date="2020" name="Sci. Rep.">
        <title>Chromosome-scale genome assembly for the duckweed Spirodela intermedia, integrating cytogenetic maps, PacBio and Oxford Nanopore libraries.</title>
        <authorList>
            <person name="Hoang P.T.N."/>
            <person name="Fiebig A."/>
            <person name="Novak P."/>
            <person name="Macas J."/>
            <person name="Cao H.X."/>
            <person name="Stepanenko A."/>
            <person name="Chen G."/>
            <person name="Borisjuk N."/>
            <person name="Scholz U."/>
            <person name="Schubert I."/>
        </authorList>
    </citation>
    <scope>NUCLEOTIDE SEQUENCE [LARGE SCALE GENOMIC DNA]</scope>
</reference>
<dbReference type="PANTHER" id="PTHR44575:SF8">
    <property type="entry name" value="METHYLTRANSFERASE TYPE 11 DOMAIN-CONTAINING PROTEIN"/>
    <property type="match status" value="1"/>
</dbReference>
<evidence type="ECO:0008006" key="3">
    <source>
        <dbReference type="Google" id="ProtNLM"/>
    </source>
</evidence>
<accession>A0ABN7EAN1</accession>
<dbReference type="PANTHER" id="PTHR44575">
    <property type="entry name" value="OS01G0589200 PROTEIN"/>
    <property type="match status" value="1"/>
</dbReference>
<evidence type="ECO:0000313" key="2">
    <source>
        <dbReference type="Proteomes" id="UP001189122"/>
    </source>
</evidence>
<protein>
    <recommendedName>
        <fullName evidence="3">Methyltransferase</fullName>
    </recommendedName>
</protein>
<sequence>MADLYEMQAEIYADTRPKYPKEWFALLAALTPHHVVAWDAGTGNGQLKRGPDGLVALLGGEDSVDLVTIATAVHCFDLEKFYRWWSEPSGSPAGVVGVWSYREMSVSPSFDALVQESHFPLRQRRRGRRR</sequence>
<dbReference type="EMBL" id="CACRZD030000181">
    <property type="protein sequence ID" value="CAA6674942.1"/>
    <property type="molecule type" value="Genomic_DNA"/>
</dbReference>
<keyword evidence="2" id="KW-1185">Reference proteome</keyword>
<comment type="caution">
    <text evidence="1">The sequence shown here is derived from an EMBL/GenBank/DDBJ whole genome shotgun (WGS) entry which is preliminary data.</text>
</comment>
<dbReference type="Proteomes" id="UP001189122">
    <property type="component" value="Unassembled WGS sequence"/>
</dbReference>
<evidence type="ECO:0000313" key="1">
    <source>
        <dbReference type="EMBL" id="CAA6674942.1"/>
    </source>
</evidence>
<gene>
    <name evidence="1" type="ORF">SI7747_UN021300</name>
</gene>
<organism evidence="1 2">
    <name type="scientific">Spirodela intermedia</name>
    <name type="common">Intermediate duckweed</name>
    <dbReference type="NCBI Taxonomy" id="51605"/>
    <lineage>
        <taxon>Eukaryota</taxon>
        <taxon>Viridiplantae</taxon>
        <taxon>Streptophyta</taxon>
        <taxon>Embryophyta</taxon>
        <taxon>Tracheophyta</taxon>
        <taxon>Spermatophyta</taxon>
        <taxon>Magnoliopsida</taxon>
        <taxon>Liliopsida</taxon>
        <taxon>Araceae</taxon>
        <taxon>Lemnoideae</taxon>
        <taxon>Spirodela</taxon>
    </lineage>
</organism>